<organism evidence="1 2">
    <name type="scientific">Roseimaritima ulvae</name>
    <dbReference type="NCBI Taxonomy" id="980254"/>
    <lineage>
        <taxon>Bacteria</taxon>
        <taxon>Pseudomonadati</taxon>
        <taxon>Planctomycetota</taxon>
        <taxon>Planctomycetia</taxon>
        <taxon>Pirellulales</taxon>
        <taxon>Pirellulaceae</taxon>
        <taxon>Roseimaritima</taxon>
    </lineage>
</organism>
<dbReference type="SUPFAM" id="SSF69336">
    <property type="entry name" value="Alpha subunit of glutamate synthase, C-terminal domain"/>
    <property type="match status" value="1"/>
</dbReference>
<dbReference type="GO" id="GO:0016491">
    <property type="term" value="F:oxidoreductase activity"/>
    <property type="evidence" value="ECO:0007669"/>
    <property type="project" value="InterPro"/>
</dbReference>
<protein>
    <submittedName>
        <fullName evidence="1">GXGXG motif protein</fullName>
    </submittedName>
</protein>
<dbReference type="PANTHER" id="PTHR39673">
    <property type="entry name" value="TUNGSTEN FORMYLMETHANOFURAN DEHYDROGENASE, SUBUNIT C (FWDC)"/>
    <property type="match status" value="1"/>
</dbReference>
<keyword evidence="2" id="KW-1185">Reference proteome</keyword>
<dbReference type="EMBL" id="CP042914">
    <property type="protein sequence ID" value="QEG40016.1"/>
    <property type="molecule type" value="Genomic_DNA"/>
</dbReference>
<proteinExistence type="predicted"/>
<dbReference type="CDD" id="cd00504">
    <property type="entry name" value="GXGXG"/>
    <property type="match status" value="1"/>
</dbReference>
<accession>A0A5B9QSK0</accession>
<reference evidence="1 2" key="1">
    <citation type="submission" date="2019-08" db="EMBL/GenBank/DDBJ databases">
        <title>Deep-cultivation of Planctomycetes and their phenomic and genomic characterization uncovers novel biology.</title>
        <authorList>
            <person name="Wiegand S."/>
            <person name="Jogler M."/>
            <person name="Boedeker C."/>
            <person name="Pinto D."/>
            <person name="Vollmers J."/>
            <person name="Rivas-Marin E."/>
            <person name="Kohn T."/>
            <person name="Peeters S.H."/>
            <person name="Heuer A."/>
            <person name="Rast P."/>
            <person name="Oberbeckmann S."/>
            <person name="Bunk B."/>
            <person name="Jeske O."/>
            <person name="Meyerdierks A."/>
            <person name="Storesund J.E."/>
            <person name="Kallscheuer N."/>
            <person name="Luecker S."/>
            <person name="Lage O.M."/>
            <person name="Pohl T."/>
            <person name="Merkel B.J."/>
            <person name="Hornburger P."/>
            <person name="Mueller R.-W."/>
            <person name="Bruemmer F."/>
            <person name="Labrenz M."/>
            <person name="Spormann A.M."/>
            <person name="Op den Camp H."/>
            <person name="Overmann J."/>
            <person name="Amann R."/>
            <person name="Jetten M.S.M."/>
            <person name="Mascher T."/>
            <person name="Medema M.H."/>
            <person name="Devos D.P."/>
            <person name="Kaster A.-K."/>
            <person name="Ovreas L."/>
            <person name="Rohde M."/>
            <person name="Galperin M.Y."/>
            <person name="Jogler C."/>
        </authorList>
    </citation>
    <scope>NUCLEOTIDE SEQUENCE [LARGE SCALE GENOMIC DNA]</scope>
    <source>
        <strain evidence="1 2">UC8</strain>
    </source>
</reference>
<dbReference type="KEGG" id="rul:UC8_20200"/>
<dbReference type="PANTHER" id="PTHR39673:SF5">
    <property type="entry name" value="TUNGSTEN-CONTAINING FORMYLMETHANOFURAN DEHYDROGENASE 2 SUBUNIT C"/>
    <property type="match status" value="1"/>
</dbReference>
<gene>
    <name evidence="1" type="ORF">UC8_20200</name>
</gene>
<sequence>MPATDKENAEVPDLILQPSQFWTTELVAALADLQYPDDDDPRAAPLVHAVNAAGHHSALMGLDHPIRLEVLGPLGDYACAFNRQAVVRIRGAVGNAAADGMSSGAVRIHGRAGHAAGVAMQGGTLSVYGHAGDRCGAGLCGGEIFIRGNVGDEAGVGALRGTIVIGGSAGRGLGDAMSGATVFIRGEVASLAPSVVEAPLRERERVRLGLLLINASIRGEAKDFRRIVPREVWEREQSQPRSEIDPSWR</sequence>
<dbReference type="Proteomes" id="UP000325286">
    <property type="component" value="Chromosome"/>
</dbReference>
<dbReference type="Gene3D" id="2.160.20.60">
    <property type="entry name" value="Glutamate synthase, alpha subunit, C-terminal domain"/>
    <property type="match status" value="1"/>
</dbReference>
<dbReference type="InterPro" id="IPR036485">
    <property type="entry name" value="Glu_synth_asu_C_sf"/>
</dbReference>
<evidence type="ECO:0000313" key="2">
    <source>
        <dbReference type="Proteomes" id="UP000325286"/>
    </source>
</evidence>
<dbReference type="OrthoDB" id="264795at2"/>
<dbReference type="AlphaFoldDB" id="A0A5B9QSK0"/>
<dbReference type="RefSeq" id="WP_068140785.1">
    <property type="nucleotide sequence ID" value="NZ_CP042914.1"/>
</dbReference>
<evidence type="ECO:0000313" key="1">
    <source>
        <dbReference type="EMBL" id="QEG40016.1"/>
    </source>
</evidence>
<name>A0A5B9QSK0_9BACT</name>